<name>A0AAV7Q2E6_PLEWA</name>
<dbReference type="GO" id="GO:0001817">
    <property type="term" value="P:regulation of cytokine production"/>
    <property type="evidence" value="ECO:0007669"/>
    <property type="project" value="TreeGrafter"/>
</dbReference>
<dbReference type="GO" id="GO:0009897">
    <property type="term" value="C:external side of plasma membrane"/>
    <property type="evidence" value="ECO:0007669"/>
    <property type="project" value="TreeGrafter"/>
</dbReference>
<organism evidence="4 5">
    <name type="scientific">Pleurodeles waltl</name>
    <name type="common">Iberian ribbed newt</name>
    <dbReference type="NCBI Taxonomy" id="8319"/>
    <lineage>
        <taxon>Eukaryota</taxon>
        <taxon>Metazoa</taxon>
        <taxon>Chordata</taxon>
        <taxon>Craniata</taxon>
        <taxon>Vertebrata</taxon>
        <taxon>Euteleostomi</taxon>
        <taxon>Amphibia</taxon>
        <taxon>Batrachia</taxon>
        <taxon>Caudata</taxon>
        <taxon>Salamandroidea</taxon>
        <taxon>Salamandridae</taxon>
        <taxon>Pleurodelinae</taxon>
        <taxon>Pleurodeles</taxon>
    </lineage>
</organism>
<dbReference type="InterPro" id="IPR050504">
    <property type="entry name" value="IgSF_BTN/MOG"/>
</dbReference>
<comment type="subcellular location">
    <subcellularLocation>
        <location evidence="1">Membrane</location>
    </subcellularLocation>
</comment>
<evidence type="ECO:0000256" key="3">
    <source>
        <dbReference type="ARBA" id="ARBA00023319"/>
    </source>
</evidence>
<dbReference type="PANTHER" id="PTHR24100">
    <property type="entry name" value="BUTYROPHILIN"/>
    <property type="match status" value="1"/>
</dbReference>
<dbReference type="Proteomes" id="UP001066276">
    <property type="component" value="Chromosome 6"/>
</dbReference>
<evidence type="ECO:0000256" key="1">
    <source>
        <dbReference type="ARBA" id="ARBA00004370"/>
    </source>
</evidence>
<dbReference type="AlphaFoldDB" id="A0AAV7Q2E6"/>
<comment type="caution">
    <text evidence="4">The sequence shown here is derived from an EMBL/GenBank/DDBJ whole genome shotgun (WGS) entry which is preliminary data.</text>
</comment>
<keyword evidence="5" id="KW-1185">Reference proteome</keyword>
<dbReference type="InterPro" id="IPR013783">
    <property type="entry name" value="Ig-like_fold"/>
</dbReference>
<evidence type="ECO:0008006" key="6">
    <source>
        <dbReference type="Google" id="ProtNLM"/>
    </source>
</evidence>
<evidence type="ECO:0000256" key="2">
    <source>
        <dbReference type="ARBA" id="ARBA00023136"/>
    </source>
</evidence>
<dbReference type="GO" id="GO:0005102">
    <property type="term" value="F:signaling receptor binding"/>
    <property type="evidence" value="ECO:0007669"/>
    <property type="project" value="TreeGrafter"/>
</dbReference>
<accession>A0AAV7Q2E6</accession>
<gene>
    <name evidence="4" type="ORF">NDU88_001198</name>
</gene>
<proteinExistence type="predicted"/>
<dbReference type="InterPro" id="IPR036179">
    <property type="entry name" value="Ig-like_dom_sf"/>
</dbReference>
<sequence length="110" mass="12553">MEVFWETENRIYLVHLYDNGTEYDDKPDEQYKGRTKMIKKDIARGGVAVSFTNITHSDAGRYMCAFISTTLDAETYAEFELQVAGSSACDLEKERGKLDIDELEYFGAKS</sequence>
<protein>
    <recommendedName>
        <fullName evidence="6">Ig-like domain-containing protein</fullName>
    </recommendedName>
</protein>
<dbReference type="Gene3D" id="2.60.40.10">
    <property type="entry name" value="Immunoglobulins"/>
    <property type="match status" value="1"/>
</dbReference>
<dbReference type="EMBL" id="JANPWB010000010">
    <property type="protein sequence ID" value="KAJ1134751.1"/>
    <property type="molecule type" value="Genomic_DNA"/>
</dbReference>
<dbReference type="GO" id="GO:0050852">
    <property type="term" value="P:T cell receptor signaling pathway"/>
    <property type="evidence" value="ECO:0007669"/>
    <property type="project" value="TreeGrafter"/>
</dbReference>
<evidence type="ECO:0000313" key="5">
    <source>
        <dbReference type="Proteomes" id="UP001066276"/>
    </source>
</evidence>
<reference evidence="4" key="1">
    <citation type="journal article" date="2022" name="bioRxiv">
        <title>Sequencing and chromosome-scale assembly of the giantPleurodeles waltlgenome.</title>
        <authorList>
            <person name="Brown T."/>
            <person name="Elewa A."/>
            <person name="Iarovenko S."/>
            <person name="Subramanian E."/>
            <person name="Araus A.J."/>
            <person name="Petzold A."/>
            <person name="Susuki M."/>
            <person name="Suzuki K.-i.T."/>
            <person name="Hayashi T."/>
            <person name="Toyoda A."/>
            <person name="Oliveira C."/>
            <person name="Osipova E."/>
            <person name="Leigh N.D."/>
            <person name="Simon A."/>
            <person name="Yun M.H."/>
        </authorList>
    </citation>
    <scope>NUCLEOTIDE SEQUENCE</scope>
    <source>
        <strain evidence="4">20211129_DDA</strain>
        <tissue evidence="4">Liver</tissue>
    </source>
</reference>
<keyword evidence="2" id="KW-0472">Membrane</keyword>
<dbReference type="SUPFAM" id="SSF48726">
    <property type="entry name" value="Immunoglobulin"/>
    <property type="match status" value="1"/>
</dbReference>
<evidence type="ECO:0000313" key="4">
    <source>
        <dbReference type="EMBL" id="KAJ1134751.1"/>
    </source>
</evidence>
<keyword evidence="3" id="KW-0393">Immunoglobulin domain</keyword>